<reference evidence="1" key="1">
    <citation type="submission" date="2020-04" db="EMBL/GenBank/DDBJ databases">
        <title>A desert anoxygenic phototrophic bacterium fixes CO2 using RubisCO under aerobic conditions.</title>
        <authorList>
            <person name="Tang K."/>
        </authorList>
    </citation>
    <scope>NUCLEOTIDE SEQUENCE [LARGE SCALE GENOMIC DNA]</scope>
    <source>
        <strain evidence="1">MIMtkB3</strain>
    </source>
</reference>
<proteinExistence type="predicted"/>
<dbReference type="Proteomes" id="UP000501891">
    <property type="component" value="Chromosome"/>
</dbReference>
<sequence>MRFLVLVMLALAALTRPGYGMEMAGGREGLSPPALGGFADGGETGPRRPPLRVRFGAWPPAWGLDKPWLGVVVNTRSGLTLSLEQATEATPRGDTQRFRAGITLPF</sequence>
<gene>
    <name evidence="1" type="ORF">HHL28_14720</name>
</gene>
<dbReference type="AlphaFoldDB" id="A0A858R9U3"/>
<keyword evidence="2" id="KW-1185">Reference proteome</keyword>
<name>A0A858R9U3_9PROT</name>
<evidence type="ECO:0000313" key="1">
    <source>
        <dbReference type="EMBL" id="QJE74168.1"/>
    </source>
</evidence>
<dbReference type="EMBL" id="CP051775">
    <property type="protein sequence ID" value="QJE74168.1"/>
    <property type="molecule type" value="Genomic_DNA"/>
</dbReference>
<protein>
    <submittedName>
        <fullName evidence="1">Uncharacterized protein</fullName>
    </submittedName>
</protein>
<dbReference type="KEGG" id="acru:HHL28_14720"/>
<organism evidence="1 2">
    <name type="scientific">Aerophototrophica crusticola</name>
    <dbReference type="NCBI Taxonomy" id="1709002"/>
    <lineage>
        <taxon>Bacteria</taxon>
        <taxon>Pseudomonadati</taxon>
        <taxon>Pseudomonadota</taxon>
        <taxon>Alphaproteobacteria</taxon>
        <taxon>Rhodospirillales</taxon>
        <taxon>Rhodospirillaceae</taxon>
        <taxon>Aerophototrophica</taxon>
    </lineage>
</organism>
<accession>A0A858R9U3</accession>
<evidence type="ECO:0000313" key="2">
    <source>
        <dbReference type="Proteomes" id="UP000501891"/>
    </source>
</evidence>